<comment type="similarity">
    <text evidence="1">Belongs to the CbxX/CfxQ family.</text>
</comment>
<dbReference type="Gene3D" id="1.10.8.60">
    <property type="match status" value="1"/>
</dbReference>
<dbReference type="InterPro" id="IPR041627">
    <property type="entry name" value="AAA_lid_6"/>
</dbReference>
<dbReference type="InterPro" id="IPR003593">
    <property type="entry name" value="AAA+_ATPase"/>
</dbReference>
<dbReference type="NCBIfam" id="TIGR02880">
    <property type="entry name" value="cbbX_cfxQ"/>
    <property type="match status" value="1"/>
</dbReference>
<keyword evidence="6" id="KW-1185">Reference proteome</keyword>
<dbReference type="Gene3D" id="3.40.50.300">
    <property type="entry name" value="P-loop containing nucleotide triphosphate hydrolases"/>
    <property type="match status" value="1"/>
</dbReference>
<dbReference type="SUPFAM" id="SSF52540">
    <property type="entry name" value="P-loop containing nucleoside triphosphate hydrolases"/>
    <property type="match status" value="1"/>
</dbReference>
<dbReference type="GO" id="GO:0005524">
    <property type="term" value="F:ATP binding"/>
    <property type="evidence" value="ECO:0007669"/>
    <property type="project" value="UniProtKB-KW"/>
</dbReference>
<evidence type="ECO:0000259" key="4">
    <source>
        <dbReference type="SMART" id="SM00382"/>
    </source>
</evidence>
<dbReference type="InterPro" id="IPR000641">
    <property type="entry name" value="CbxX/CfxQ"/>
</dbReference>
<dbReference type="PRINTS" id="PR00819">
    <property type="entry name" value="CBXCFQXSUPER"/>
</dbReference>
<evidence type="ECO:0000256" key="2">
    <source>
        <dbReference type="ARBA" id="ARBA00022741"/>
    </source>
</evidence>
<dbReference type="KEGG" id="vab:WPS_15570"/>
<dbReference type="EMBL" id="AP025523">
    <property type="protein sequence ID" value="BDE06281.1"/>
    <property type="molecule type" value="Genomic_DNA"/>
</dbReference>
<dbReference type="CDD" id="cd00009">
    <property type="entry name" value="AAA"/>
    <property type="match status" value="1"/>
</dbReference>
<keyword evidence="3" id="KW-0067">ATP-binding</keyword>
<dbReference type="PANTHER" id="PTHR43392:SF2">
    <property type="entry name" value="AAA-TYPE ATPASE FAMILY PROTEIN _ ANKYRIN REPEAT FAMILY PROTEIN"/>
    <property type="match status" value="1"/>
</dbReference>
<organism evidence="5 6">
    <name type="scientific">Vulcanimicrobium alpinum</name>
    <dbReference type="NCBI Taxonomy" id="3016050"/>
    <lineage>
        <taxon>Bacteria</taxon>
        <taxon>Bacillati</taxon>
        <taxon>Vulcanimicrobiota</taxon>
        <taxon>Vulcanimicrobiia</taxon>
        <taxon>Vulcanimicrobiales</taxon>
        <taxon>Vulcanimicrobiaceae</taxon>
        <taxon>Vulcanimicrobium</taxon>
    </lineage>
</organism>
<dbReference type="InterPro" id="IPR003959">
    <property type="entry name" value="ATPase_AAA_core"/>
</dbReference>
<accession>A0AAN2C9Q7</accession>
<dbReference type="FunFam" id="3.40.50.300:FF:000216">
    <property type="entry name" value="Type VII secretion ATPase EccA"/>
    <property type="match status" value="1"/>
</dbReference>
<reference evidence="5 6" key="1">
    <citation type="journal article" date="2022" name="ISME Commun">
        <title>Vulcanimicrobium alpinus gen. nov. sp. nov., the first cultivated representative of the candidate phylum 'Eremiobacterota', is a metabolically versatile aerobic anoxygenic phototroph.</title>
        <authorList>
            <person name="Yabe S."/>
            <person name="Muto K."/>
            <person name="Abe K."/>
            <person name="Yokota A."/>
            <person name="Staudigel H."/>
            <person name="Tebo B.M."/>
        </authorList>
    </citation>
    <scope>NUCLEOTIDE SEQUENCE [LARGE SCALE GENOMIC DNA]</scope>
    <source>
        <strain evidence="5 6">WC8-2</strain>
    </source>
</reference>
<dbReference type="Proteomes" id="UP001317532">
    <property type="component" value="Chromosome"/>
</dbReference>
<dbReference type="Pfam" id="PF00004">
    <property type="entry name" value="AAA"/>
    <property type="match status" value="1"/>
</dbReference>
<dbReference type="InterPro" id="IPR050773">
    <property type="entry name" value="CbxX/CfxQ_RuBisCO_ESX"/>
</dbReference>
<keyword evidence="2" id="KW-0547">Nucleotide-binding</keyword>
<dbReference type="PRINTS" id="PR00820">
    <property type="entry name" value="CBXXCFQX"/>
</dbReference>
<evidence type="ECO:0000256" key="3">
    <source>
        <dbReference type="ARBA" id="ARBA00022840"/>
    </source>
</evidence>
<dbReference type="InterPro" id="IPR000470">
    <property type="entry name" value="CbxX/CfqX_mono"/>
</dbReference>
<dbReference type="SMART" id="SM00382">
    <property type="entry name" value="AAA"/>
    <property type="match status" value="1"/>
</dbReference>
<evidence type="ECO:0000256" key="1">
    <source>
        <dbReference type="ARBA" id="ARBA00010378"/>
    </source>
</evidence>
<name>A0AAN2C9Q7_UNVUL</name>
<evidence type="ECO:0000313" key="5">
    <source>
        <dbReference type="EMBL" id="BDE06281.1"/>
    </source>
</evidence>
<feature type="domain" description="AAA+ ATPase" evidence="4">
    <location>
        <begin position="63"/>
        <end position="202"/>
    </location>
</feature>
<dbReference type="InterPro" id="IPR027417">
    <property type="entry name" value="P-loop_NTPase"/>
</dbReference>
<dbReference type="Pfam" id="PF17866">
    <property type="entry name" value="AAA_lid_6"/>
    <property type="match status" value="1"/>
</dbReference>
<dbReference type="GO" id="GO:0016887">
    <property type="term" value="F:ATP hydrolysis activity"/>
    <property type="evidence" value="ECO:0007669"/>
    <property type="project" value="InterPro"/>
</dbReference>
<evidence type="ECO:0000313" key="6">
    <source>
        <dbReference type="Proteomes" id="UP001317532"/>
    </source>
</evidence>
<dbReference type="AlphaFoldDB" id="A0AAN2C9Q7"/>
<gene>
    <name evidence="5" type="primary">cbbX</name>
    <name evidence="5" type="ORF">WPS_15570</name>
</gene>
<dbReference type="PANTHER" id="PTHR43392">
    <property type="entry name" value="AAA-TYPE ATPASE FAMILY PROTEIN / ANKYRIN REPEAT FAMILY PROTEIN"/>
    <property type="match status" value="1"/>
</dbReference>
<proteinExistence type="inferred from homology"/>
<protein>
    <submittedName>
        <fullName evidence="5">CbbX protein</fullName>
    </submittedName>
</protein>
<sequence length="291" mass="32142">MVHDEAALDLDAAYREAGVDAVLAQLDDDLVGLVPVKTRVRELAALLLIDRLRSQLGLTTEPPTLHMSFTGNPGTGKTTVALRMGAILKQLGYLRRGHLVAVSRDDLVGEYVGHTAPKTKEALRKAEGGVLFLDEAYSLHKPENERDYGSEAIEVLLAAMEERRDDLVVVFAGYRDRIERFFSSNPGLRSRVGLHVDFPDYNGDELLAIAERMLATRGYRFDDEARGAFAEYLGHRMHQPDFANARSVRNAIDRARLRQASRLVARGGTVTRDDLTAITAADVRASRVFAG</sequence>